<dbReference type="EMBL" id="MCHY01000013">
    <property type="protein sequence ID" value="RKD21018.1"/>
    <property type="molecule type" value="Genomic_DNA"/>
</dbReference>
<evidence type="ECO:0000313" key="2">
    <source>
        <dbReference type="Proteomes" id="UP000284219"/>
    </source>
</evidence>
<organism evidence="1 2">
    <name type="scientific">Ammoniphilus oxalaticus</name>
    <dbReference type="NCBI Taxonomy" id="66863"/>
    <lineage>
        <taxon>Bacteria</taxon>
        <taxon>Bacillati</taxon>
        <taxon>Bacillota</taxon>
        <taxon>Bacilli</taxon>
        <taxon>Bacillales</taxon>
        <taxon>Paenibacillaceae</taxon>
        <taxon>Aneurinibacillus group</taxon>
        <taxon>Ammoniphilus</taxon>
    </lineage>
</organism>
<gene>
    <name evidence="1" type="ORF">BEP19_15155</name>
</gene>
<name>A0A419SD43_9BACL</name>
<proteinExistence type="predicted"/>
<dbReference type="Proteomes" id="UP000284219">
    <property type="component" value="Unassembled WGS sequence"/>
</dbReference>
<reference evidence="1 2" key="1">
    <citation type="submission" date="2016-08" db="EMBL/GenBank/DDBJ databases">
        <title>Novel Firmicute Genomes.</title>
        <authorList>
            <person name="Poppleton D.I."/>
            <person name="Gribaldo S."/>
        </authorList>
    </citation>
    <scope>NUCLEOTIDE SEQUENCE [LARGE SCALE GENOMIC DNA]</scope>
    <source>
        <strain evidence="1 2">RAOx-1</strain>
    </source>
</reference>
<dbReference type="AlphaFoldDB" id="A0A419SD43"/>
<accession>A0A419SD43</accession>
<protein>
    <submittedName>
        <fullName evidence="1">Uncharacterized protein</fullName>
    </submittedName>
</protein>
<evidence type="ECO:0000313" key="1">
    <source>
        <dbReference type="EMBL" id="RKD21018.1"/>
    </source>
</evidence>
<keyword evidence="2" id="KW-1185">Reference proteome</keyword>
<comment type="caution">
    <text evidence="1">The sequence shown here is derived from an EMBL/GenBank/DDBJ whole genome shotgun (WGS) entry which is preliminary data.</text>
</comment>
<sequence>MEPSPSRSFSVRALPIEPGDLEKMQVFQGDALIAEIRGTDVETRTITPVRELDPSDEDSFYRFIDNPSSLTK</sequence>